<dbReference type="InterPro" id="IPR029065">
    <property type="entry name" value="Enolase_C-like"/>
</dbReference>
<evidence type="ECO:0000256" key="4">
    <source>
        <dbReference type="ARBA" id="ARBA00022723"/>
    </source>
</evidence>
<dbReference type="CDD" id="cd03324">
    <property type="entry name" value="rTSbeta_L-fuconate_dehydratase"/>
    <property type="match status" value="1"/>
</dbReference>
<dbReference type="GO" id="GO:0050023">
    <property type="term" value="F:L-fuconate dehydratase activity"/>
    <property type="evidence" value="ECO:0007669"/>
    <property type="project" value="UniProtKB-EC"/>
</dbReference>
<dbReference type="EMBL" id="JARTCD010000001">
    <property type="protein sequence ID" value="KAJ8663991.1"/>
    <property type="molecule type" value="Genomic_DNA"/>
</dbReference>
<evidence type="ECO:0000313" key="8">
    <source>
        <dbReference type="EMBL" id="KAJ8663991.1"/>
    </source>
</evidence>
<evidence type="ECO:0000313" key="9">
    <source>
        <dbReference type="Proteomes" id="UP001234581"/>
    </source>
</evidence>
<comment type="catalytic activity">
    <reaction evidence="1">
        <text>L-fuconate = 2-dehydro-3-deoxy-L-fuconate + H2O</text>
        <dbReference type="Rhea" id="RHEA:22772"/>
        <dbReference type="ChEBI" id="CHEBI:15377"/>
        <dbReference type="ChEBI" id="CHEBI:21291"/>
        <dbReference type="ChEBI" id="CHEBI:37448"/>
        <dbReference type="EC" id="4.2.1.68"/>
    </reaction>
</comment>
<accession>A0AAD8DJI2</accession>
<keyword evidence="4" id="KW-0479">Metal-binding</keyword>
<dbReference type="EC" id="4.2.1.68" evidence="3"/>
<organism evidence="8 9">
    <name type="scientific">Lichtheimia ornata</name>
    <dbReference type="NCBI Taxonomy" id="688661"/>
    <lineage>
        <taxon>Eukaryota</taxon>
        <taxon>Fungi</taxon>
        <taxon>Fungi incertae sedis</taxon>
        <taxon>Mucoromycota</taxon>
        <taxon>Mucoromycotina</taxon>
        <taxon>Mucoromycetes</taxon>
        <taxon>Mucorales</taxon>
        <taxon>Lichtheimiaceae</taxon>
        <taxon>Lichtheimia</taxon>
    </lineage>
</organism>
<keyword evidence="6" id="KW-0456">Lyase</keyword>
<evidence type="ECO:0000256" key="6">
    <source>
        <dbReference type="ARBA" id="ARBA00023239"/>
    </source>
</evidence>
<dbReference type="SUPFAM" id="SSF54826">
    <property type="entry name" value="Enolase N-terminal domain-like"/>
    <property type="match status" value="1"/>
</dbReference>
<evidence type="ECO:0000256" key="2">
    <source>
        <dbReference type="ARBA" id="ARBA00001946"/>
    </source>
</evidence>
<dbReference type="Pfam" id="PF02746">
    <property type="entry name" value="MR_MLE_N"/>
    <property type="match status" value="1"/>
</dbReference>
<comment type="cofactor">
    <cofactor evidence="2">
        <name>Mg(2+)</name>
        <dbReference type="ChEBI" id="CHEBI:18420"/>
    </cofactor>
</comment>
<keyword evidence="5" id="KW-0460">Magnesium</keyword>
<sequence>MVKQDFTITKYEVRDIRFPTSQHLDGSDAMNKDPDYSAAYVIFYTDSAIEGHGMTFTCGRGTEVCCSAIEALAVKFVGKKLSELTADMRATHRICTGDSQLRWIGPEKGAIHLATGAVINAVWDLWAKAEEKPLWKLVVDMTPEEFVQCIDFRYITDAVTPEEAIKMLRENEATKATREAEMREKGYPAYTTSAGWLGYSDDKVRRLCREAKEQGFTHFKQKVGGDKEADIRRAALIREEIGDDAVLMMDANQVWDVNEAISWMEDLLQFKPHFIEEPTSPDDVLGHATIRKALYPRTRVATGEHIQNRIIFKQLFQANAIDFCQIDSCRVAGVNEILAILLMAKKFNIPVCPHAGGVGLCEYVQHLSLIDYICVSATTEGRVLEYVDHLHEHFLDPVVMKDGRYMTPTLPGYSIQMKRQSIEDYTFPTGKIHKELANNKA</sequence>
<dbReference type="SUPFAM" id="SSF51604">
    <property type="entry name" value="Enolase C-terminal domain-like"/>
    <property type="match status" value="1"/>
</dbReference>
<keyword evidence="9" id="KW-1185">Reference proteome</keyword>
<dbReference type="PANTHER" id="PTHR13794">
    <property type="entry name" value="ENOLASE SUPERFAMILY, MANDELATE RACEMASE"/>
    <property type="match status" value="1"/>
</dbReference>
<dbReference type="GO" id="GO:0016052">
    <property type="term" value="P:carbohydrate catabolic process"/>
    <property type="evidence" value="ECO:0007669"/>
    <property type="project" value="InterPro"/>
</dbReference>
<dbReference type="GeneID" id="83207689"/>
<gene>
    <name evidence="8" type="ORF">O0I10_000267</name>
</gene>
<dbReference type="InterPro" id="IPR018110">
    <property type="entry name" value="Mandel_Rmase/mucon_lact_enz_CS"/>
</dbReference>
<dbReference type="SMART" id="SM00922">
    <property type="entry name" value="MR_MLE"/>
    <property type="match status" value="1"/>
</dbReference>
<feature type="domain" description="Mandelate racemase/muconate lactonizing enzyme C-terminal" evidence="7">
    <location>
        <begin position="201"/>
        <end position="297"/>
    </location>
</feature>
<protein>
    <recommendedName>
        <fullName evidence="3">L-fuconate dehydratase</fullName>
        <ecNumber evidence="3">4.2.1.68</ecNumber>
    </recommendedName>
</protein>
<dbReference type="PROSITE" id="PS00909">
    <property type="entry name" value="MR_MLE_2"/>
    <property type="match status" value="1"/>
</dbReference>
<dbReference type="SFLD" id="SFLDG00179">
    <property type="entry name" value="mandelate_racemase"/>
    <property type="match status" value="1"/>
</dbReference>
<dbReference type="Pfam" id="PF13378">
    <property type="entry name" value="MR_MLE_C"/>
    <property type="match status" value="1"/>
</dbReference>
<dbReference type="InterPro" id="IPR013342">
    <property type="entry name" value="Mandelate_racemase_C"/>
</dbReference>
<reference evidence="8 9" key="1">
    <citation type="submission" date="2023-03" db="EMBL/GenBank/DDBJ databases">
        <title>Genome sequence of Lichtheimia ornata CBS 291.66.</title>
        <authorList>
            <person name="Mohabir J.T."/>
            <person name="Shea T.P."/>
            <person name="Kurbessoian T."/>
            <person name="Berby B."/>
            <person name="Fontaine J."/>
            <person name="Livny J."/>
            <person name="Gnirke A."/>
            <person name="Stajich J.E."/>
            <person name="Cuomo C.A."/>
        </authorList>
    </citation>
    <scope>NUCLEOTIDE SEQUENCE [LARGE SCALE GENOMIC DNA]</scope>
    <source>
        <strain evidence="8">CBS 291.66</strain>
    </source>
</reference>
<dbReference type="RefSeq" id="XP_058348903.1">
    <property type="nucleotide sequence ID" value="XM_058480380.1"/>
</dbReference>
<evidence type="ECO:0000259" key="7">
    <source>
        <dbReference type="SMART" id="SM00922"/>
    </source>
</evidence>
<dbReference type="GO" id="GO:0000287">
    <property type="term" value="F:magnesium ion binding"/>
    <property type="evidence" value="ECO:0007669"/>
    <property type="project" value="TreeGrafter"/>
</dbReference>
<dbReference type="InterPro" id="IPR013341">
    <property type="entry name" value="Mandelate_racemase_N_dom"/>
</dbReference>
<dbReference type="GO" id="GO:0009063">
    <property type="term" value="P:amino acid catabolic process"/>
    <property type="evidence" value="ECO:0007669"/>
    <property type="project" value="InterPro"/>
</dbReference>
<dbReference type="InterPro" id="IPR034610">
    <property type="entry name" value="L-fuconate_dehydratase"/>
</dbReference>
<dbReference type="InterPro" id="IPR046945">
    <property type="entry name" value="RHMD-like"/>
</dbReference>
<dbReference type="AlphaFoldDB" id="A0AAD8DJI2"/>
<name>A0AAD8DJI2_9FUNG</name>
<dbReference type="SFLD" id="SFLDS00001">
    <property type="entry name" value="Enolase"/>
    <property type="match status" value="1"/>
</dbReference>
<dbReference type="FunFam" id="3.20.20.120:FF:000007">
    <property type="entry name" value="Mitochondrial enolase superfamily member 1"/>
    <property type="match status" value="1"/>
</dbReference>
<dbReference type="Proteomes" id="UP001234581">
    <property type="component" value="Unassembled WGS sequence"/>
</dbReference>
<evidence type="ECO:0000256" key="5">
    <source>
        <dbReference type="ARBA" id="ARBA00022842"/>
    </source>
</evidence>
<dbReference type="Gene3D" id="3.30.390.10">
    <property type="entry name" value="Enolase-like, N-terminal domain"/>
    <property type="match status" value="1"/>
</dbReference>
<dbReference type="InterPro" id="IPR029017">
    <property type="entry name" value="Enolase-like_N"/>
</dbReference>
<proteinExistence type="predicted"/>
<dbReference type="PANTHER" id="PTHR13794:SF58">
    <property type="entry name" value="MITOCHONDRIAL ENOLASE SUPERFAMILY MEMBER 1"/>
    <property type="match status" value="1"/>
</dbReference>
<comment type="caution">
    <text evidence="8">The sequence shown here is derived from an EMBL/GenBank/DDBJ whole genome shotgun (WGS) entry which is preliminary data.</text>
</comment>
<dbReference type="SFLD" id="SFLDF00111">
    <property type="entry name" value="L-fuconate_dehydratase"/>
    <property type="match status" value="1"/>
</dbReference>
<evidence type="ECO:0000256" key="1">
    <source>
        <dbReference type="ARBA" id="ARBA00001737"/>
    </source>
</evidence>
<dbReference type="Gene3D" id="3.20.20.120">
    <property type="entry name" value="Enolase-like C-terminal domain"/>
    <property type="match status" value="1"/>
</dbReference>
<dbReference type="InterPro" id="IPR036849">
    <property type="entry name" value="Enolase-like_C_sf"/>
</dbReference>
<evidence type="ECO:0000256" key="3">
    <source>
        <dbReference type="ARBA" id="ARBA00013142"/>
    </source>
</evidence>